<keyword evidence="13" id="KW-0328">Glycosyltransferase</keyword>
<dbReference type="InterPro" id="IPR040727">
    <property type="entry name" value="NAPRTase_N"/>
</dbReference>
<dbReference type="AlphaFoldDB" id="L8JE15"/>
<keyword evidence="5 9" id="KW-0436">Ligase</keyword>
<feature type="domain" description="Nicotinate phosphoribosyltransferase C-terminal" evidence="12">
    <location>
        <begin position="380"/>
        <end position="437"/>
    </location>
</feature>
<evidence type="ECO:0000256" key="8">
    <source>
        <dbReference type="ARBA" id="ARBA00048668"/>
    </source>
</evidence>
<dbReference type="NCBIfam" id="NF006696">
    <property type="entry name" value="PRK09243.1-3"/>
    <property type="match status" value="1"/>
</dbReference>
<dbReference type="GO" id="GO:0005829">
    <property type="term" value="C:cytosol"/>
    <property type="evidence" value="ECO:0007669"/>
    <property type="project" value="TreeGrafter"/>
</dbReference>
<dbReference type="GO" id="GO:0004516">
    <property type="term" value="F:nicotinate phosphoribosyltransferase activity"/>
    <property type="evidence" value="ECO:0007669"/>
    <property type="project" value="UniProtKB-UniRule"/>
</dbReference>
<evidence type="ECO:0000256" key="5">
    <source>
        <dbReference type="ARBA" id="ARBA00022598"/>
    </source>
</evidence>
<dbReference type="Pfam" id="PF17767">
    <property type="entry name" value="NAPRTase_N"/>
    <property type="match status" value="1"/>
</dbReference>
<dbReference type="InterPro" id="IPR007229">
    <property type="entry name" value="Nic_PRibTrfase-Fam"/>
</dbReference>
<dbReference type="Pfam" id="PF17956">
    <property type="entry name" value="NAPRTase_C"/>
    <property type="match status" value="1"/>
</dbReference>
<dbReference type="NCBIfam" id="NF009131">
    <property type="entry name" value="PRK12484.1"/>
    <property type="match status" value="1"/>
</dbReference>
<dbReference type="PIRSF" id="PIRSF000484">
    <property type="entry name" value="NAPRT"/>
    <property type="match status" value="1"/>
</dbReference>
<dbReference type="InterPro" id="IPR006405">
    <property type="entry name" value="Nic_PRibTrfase_pncB"/>
</dbReference>
<dbReference type="OrthoDB" id="9771406at2"/>
<gene>
    <name evidence="13" type="ORF">C942_04211</name>
</gene>
<evidence type="ECO:0000313" key="14">
    <source>
        <dbReference type="Proteomes" id="UP000011134"/>
    </source>
</evidence>
<dbReference type="SUPFAM" id="SSF51690">
    <property type="entry name" value="Nicotinate/Quinolinate PRTase C-terminal domain-like"/>
    <property type="match status" value="1"/>
</dbReference>
<dbReference type="PANTHER" id="PTHR11098:SF1">
    <property type="entry name" value="NICOTINATE PHOSPHORIBOSYLTRANSFERASE"/>
    <property type="match status" value="1"/>
</dbReference>
<dbReference type="NCBIfam" id="TIGR01513">
    <property type="entry name" value="NAPRTase_put"/>
    <property type="match status" value="1"/>
</dbReference>
<keyword evidence="7 9" id="KW-0808">Transferase</keyword>
<evidence type="ECO:0000259" key="11">
    <source>
        <dbReference type="Pfam" id="PF17767"/>
    </source>
</evidence>
<comment type="PTM">
    <text evidence="9">Transiently phosphorylated on a His residue during the reaction cycle. Phosphorylation strongly increases the affinity for substrates and increases the rate of nicotinate D-ribonucleotide production. Dephosphorylation regenerates the low-affinity form of the enzyme, leading to product release.</text>
</comment>
<feature type="domain" description="Nicotinate/nicotinamide phosphoribosyltransferase" evidence="10">
    <location>
        <begin position="152"/>
        <end position="332"/>
    </location>
</feature>
<keyword evidence="4" id="KW-0597">Phosphoprotein</keyword>
<dbReference type="PANTHER" id="PTHR11098">
    <property type="entry name" value="NICOTINATE PHOSPHORIBOSYLTRANSFERASE"/>
    <property type="match status" value="1"/>
</dbReference>
<dbReference type="CDD" id="cd01570">
    <property type="entry name" value="NAPRTase_A"/>
    <property type="match status" value="1"/>
</dbReference>
<evidence type="ECO:0000256" key="6">
    <source>
        <dbReference type="ARBA" id="ARBA00022642"/>
    </source>
</evidence>
<dbReference type="GO" id="GO:0047280">
    <property type="term" value="F:nicotinamide phosphoribosyltransferase activity"/>
    <property type="evidence" value="ECO:0007669"/>
    <property type="project" value="UniProtKB-ARBA"/>
</dbReference>
<dbReference type="InterPro" id="IPR036068">
    <property type="entry name" value="Nicotinate_pribotase-like_C"/>
</dbReference>
<comment type="catalytic activity">
    <reaction evidence="8 9">
        <text>5-phospho-alpha-D-ribose 1-diphosphate + nicotinate + ATP + H2O = nicotinate beta-D-ribonucleotide + ADP + phosphate + diphosphate</text>
        <dbReference type="Rhea" id="RHEA:36163"/>
        <dbReference type="ChEBI" id="CHEBI:15377"/>
        <dbReference type="ChEBI" id="CHEBI:30616"/>
        <dbReference type="ChEBI" id="CHEBI:32544"/>
        <dbReference type="ChEBI" id="CHEBI:33019"/>
        <dbReference type="ChEBI" id="CHEBI:43474"/>
        <dbReference type="ChEBI" id="CHEBI:57502"/>
        <dbReference type="ChEBI" id="CHEBI:58017"/>
        <dbReference type="ChEBI" id="CHEBI:456216"/>
        <dbReference type="EC" id="6.3.4.21"/>
    </reaction>
</comment>
<evidence type="ECO:0000259" key="10">
    <source>
        <dbReference type="Pfam" id="PF04095"/>
    </source>
</evidence>
<evidence type="ECO:0000256" key="9">
    <source>
        <dbReference type="RuleBase" id="RU365100"/>
    </source>
</evidence>
<dbReference type="SUPFAM" id="SSF54675">
    <property type="entry name" value="Nicotinate/Quinolinate PRTase N-terminal domain-like"/>
    <property type="match status" value="1"/>
</dbReference>
<comment type="pathway">
    <text evidence="1 9">Cofactor biosynthesis; NAD(+) biosynthesis; nicotinate D-ribonucleotide from nicotinate: step 1/1.</text>
</comment>
<dbReference type="InterPro" id="IPR041525">
    <property type="entry name" value="N/Namide_PRibTrfase"/>
</dbReference>
<keyword evidence="6 9" id="KW-0662">Pyridine nucleotide biosynthesis</keyword>
<evidence type="ECO:0000259" key="12">
    <source>
        <dbReference type="Pfam" id="PF17956"/>
    </source>
</evidence>
<comment type="similarity">
    <text evidence="2 9">Belongs to the NAPRTase family.</text>
</comment>
<evidence type="ECO:0000256" key="2">
    <source>
        <dbReference type="ARBA" id="ARBA00010897"/>
    </source>
</evidence>
<dbReference type="GO" id="GO:0034355">
    <property type="term" value="P:NAD+ biosynthetic process via the salvage pathway"/>
    <property type="evidence" value="ECO:0007669"/>
    <property type="project" value="TreeGrafter"/>
</dbReference>
<feature type="domain" description="Nicotinate phosphoribosyltransferase N-terminal" evidence="11">
    <location>
        <begin position="9"/>
        <end position="130"/>
    </location>
</feature>
<comment type="caution">
    <text evidence="13">The sequence shown here is derived from an EMBL/GenBank/DDBJ whole genome shotgun (WGS) entry which is preliminary data.</text>
</comment>
<evidence type="ECO:0000256" key="1">
    <source>
        <dbReference type="ARBA" id="ARBA00004952"/>
    </source>
</evidence>
<dbReference type="EC" id="6.3.4.21" evidence="3 9"/>
<organism evidence="13 14">
    <name type="scientific">Photobacterium marinum</name>
    <dbReference type="NCBI Taxonomy" id="1056511"/>
    <lineage>
        <taxon>Bacteria</taxon>
        <taxon>Pseudomonadati</taxon>
        <taxon>Pseudomonadota</taxon>
        <taxon>Gammaproteobacteria</taxon>
        <taxon>Vibrionales</taxon>
        <taxon>Vibrionaceae</taxon>
        <taxon>Photobacterium</taxon>
    </lineage>
</organism>
<dbReference type="UniPathway" id="UPA00253">
    <property type="reaction ID" value="UER00457"/>
</dbReference>
<evidence type="ECO:0000256" key="3">
    <source>
        <dbReference type="ARBA" id="ARBA00013236"/>
    </source>
</evidence>
<protein>
    <recommendedName>
        <fullName evidence="3 9">Nicotinate phosphoribosyltransferase</fullName>
        <ecNumber evidence="3 9">6.3.4.21</ecNumber>
    </recommendedName>
</protein>
<dbReference type="RefSeq" id="WP_007463204.1">
    <property type="nucleotide sequence ID" value="NZ_AMZO01000006.1"/>
</dbReference>
<dbReference type="PATRIC" id="fig|1056511.3.peg.1041"/>
<accession>L8JE15</accession>
<dbReference type="Pfam" id="PF04095">
    <property type="entry name" value="NAPRTase"/>
    <property type="match status" value="1"/>
</dbReference>
<proteinExistence type="inferred from homology"/>
<evidence type="ECO:0000256" key="7">
    <source>
        <dbReference type="ARBA" id="ARBA00022679"/>
    </source>
</evidence>
<comment type="function">
    <text evidence="9">Catalyzes the first step in the biosynthesis of NAD from nicotinic acid, the ATP-dependent synthesis of beta-nicotinate D-ribonucleotide from nicotinate and 5-phospho-D-ribose 1-phosphate.</text>
</comment>
<dbReference type="FunFam" id="3.20.20.70:FF:000076">
    <property type="entry name" value="Nicotinate phosphoribosyltransferase"/>
    <property type="match status" value="1"/>
</dbReference>
<dbReference type="EMBL" id="AMZO01000006">
    <property type="protein sequence ID" value="ELR66513.1"/>
    <property type="molecule type" value="Genomic_DNA"/>
</dbReference>
<evidence type="ECO:0000256" key="4">
    <source>
        <dbReference type="ARBA" id="ARBA00022553"/>
    </source>
</evidence>
<sequence>MAFSESPQLTDLYQLTMVQSYLDHDMQDQAVFEFFVRSLPDKRNFLMAAGLEQLLDFLTQTKFSQKELDYLANSGFFRDNLIDYLSKFRFTGQVDAMPEGTLFFANEPIVRITAPLPEAQLIETRLINLLQLPTLVATKAARCRLAAKDKLLVDFGLRRAHGSEAGMLAARASYLATFDGTSNVLAGQHYGIPVYGTMAHSYVQAHESETQAFRHFAASQPDNLVLLVDTYDTFRGTERVIELAEALKAEGVTIKALRLDSGDLGDEAVRVRELLDQHGHQEIGIFASSSVDEYLLMQMHYEQSPITGYGIGTHLTTSEDAPYLNCAYKLEEYAGIARRKRSHGKATRPGSKQVFRHYDKDGKIAYDELCIASEEPESGQPLLETVMQNGQRLKVPESLDIIRHRVKEQIQTLPADLAHLTRKEEFELRISPALQKLTDETNKQFNF</sequence>
<name>L8JE15_9GAMM</name>
<evidence type="ECO:0000313" key="13">
    <source>
        <dbReference type="EMBL" id="ELR66513.1"/>
    </source>
</evidence>
<keyword evidence="14" id="KW-1185">Reference proteome</keyword>
<dbReference type="Gene3D" id="3.20.140.10">
    <property type="entry name" value="nicotinate phosphoribosyltransferase"/>
    <property type="match status" value="1"/>
</dbReference>
<dbReference type="InterPro" id="IPR041619">
    <property type="entry name" value="NAPRTase_C"/>
</dbReference>
<reference evidence="13 14" key="1">
    <citation type="submission" date="2012-12" db="EMBL/GenBank/DDBJ databases">
        <title>Genome Assembly of Photobacterium sp. AK15.</title>
        <authorList>
            <person name="Khatri I."/>
            <person name="Vaidya B."/>
            <person name="Srinivas T.N.R."/>
            <person name="Subramanian S."/>
            <person name="Pinnaka A."/>
        </authorList>
    </citation>
    <scope>NUCLEOTIDE SEQUENCE [LARGE SCALE GENOMIC DNA]</scope>
    <source>
        <strain evidence="13 14">AK15</strain>
    </source>
</reference>
<dbReference type="Proteomes" id="UP000011134">
    <property type="component" value="Unassembled WGS sequence"/>
</dbReference>
<dbReference type="InterPro" id="IPR013785">
    <property type="entry name" value="Aldolase_TIM"/>
</dbReference>
<dbReference type="Gene3D" id="3.20.20.70">
    <property type="entry name" value="Aldolase class I"/>
    <property type="match status" value="1"/>
</dbReference>